<dbReference type="PaxDb" id="3635-A0A1U8HT76"/>
<feature type="region of interest" description="Disordered" evidence="5">
    <location>
        <begin position="1"/>
        <end position="58"/>
    </location>
</feature>
<dbReference type="OMA" id="WSCCLFF"/>
<dbReference type="KEGG" id="ghi:107889353"/>
<evidence type="ECO:0000256" key="6">
    <source>
        <dbReference type="SAM" id="Phobius"/>
    </source>
</evidence>
<dbReference type="GeneID" id="107889353"/>
<keyword evidence="4 6" id="KW-0472">Membrane</keyword>
<gene>
    <name evidence="9" type="primary">LOC107889353</name>
</gene>
<dbReference type="GO" id="GO:0098542">
    <property type="term" value="P:defense response to other organism"/>
    <property type="evidence" value="ECO:0007669"/>
    <property type="project" value="InterPro"/>
</dbReference>
<dbReference type="InterPro" id="IPR044839">
    <property type="entry name" value="NDR1-like"/>
</dbReference>
<evidence type="ECO:0000256" key="4">
    <source>
        <dbReference type="ARBA" id="ARBA00023136"/>
    </source>
</evidence>
<proteinExistence type="predicted"/>
<name>A0A1U8HT76_GOSHI</name>
<evidence type="ECO:0000256" key="5">
    <source>
        <dbReference type="SAM" id="MobiDB-lite"/>
    </source>
</evidence>
<sequence length="253" mass="28253">MSSMADQQRIHPVPDVEAPPQTSPTVPLVPQGTSKSDDQSYPPFHRTYPPMNSKPPKKRSRCCKCLCWTLSLLLLFILILGITVGILFLVFRPKLPKYSIDRLQISQFDLNSMDSSLSATFNVTITARNPNERIGIYYEGGSHLSAWYTETKLCQGSMPKFYQGHRNTTVLVLPLSGQIQNGTGLIMAVQEQQQRTGNIPLRLRVSQPVRVKLGKLKLMKVKFSVRCGLVVDALSANNTVTIQSSSCKFRLSL</sequence>
<protein>
    <submittedName>
        <fullName evidence="9">NDR1/HIN1-like protein 6</fullName>
    </submittedName>
</protein>
<dbReference type="Proteomes" id="UP000818029">
    <property type="component" value="Chromosome A09"/>
</dbReference>
<evidence type="ECO:0000313" key="8">
    <source>
        <dbReference type="Proteomes" id="UP000818029"/>
    </source>
</evidence>
<dbReference type="InterPro" id="IPR004864">
    <property type="entry name" value="LEA_2"/>
</dbReference>
<evidence type="ECO:0000256" key="1">
    <source>
        <dbReference type="ARBA" id="ARBA00004167"/>
    </source>
</evidence>
<dbReference type="GO" id="GO:0005886">
    <property type="term" value="C:plasma membrane"/>
    <property type="evidence" value="ECO:0007669"/>
    <property type="project" value="TreeGrafter"/>
</dbReference>
<comment type="subcellular location">
    <subcellularLocation>
        <location evidence="1">Membrane</location>
        <topology evidence="1">Single-pass membrane protein</topology>
    </subcellularLocation>
</comment>
<dbReference type="PANTHER" id="PTHR31234:SF72">
    <property type="entry name" value="NDR1_HIN1-LIKE PROTEIN 6"/>
    <property type="match status" value="1"/>
</dbReference>
<reference evidence="9" key="2">
    <citation type="submission" date="2025-08" db="UniProtKB">
        <authorList>
            <consortium name="RefSeq"/>
        </authorList>
    </citation>
    <scope>IDENTIFICATION</scope>
</reference>
<evidence type="ECO:0000313" key="9">
    <source>
        <dbReference type="RefSeq" id="XP_016669230.1"/>
    </source>
</evidence>
<keyword evidence="2 6" id="KW-0812">Transmembrane</keyword>
<evidence type="ECO:0000259" key="7">
    <source>
        <dbReference type="Pfam" id="PF03168"/>
    </source>
</evidence>
<dbReference type="RefSeq" id="XP_016669230.1">
    <property type="nucleotide sequence ID" value="XM_016813741.2"/>
</dbReference>
<reference evidence="8" key="1">
    <citation type="journal article" date="2020" name="Nat. Genet.">
        <title>Genomic diversifications of five Gossypium allopolyploid species and their impact on cotton improvement.</title>
        <authorList>
            <person name="Chen Z.J."/>
            <person name="Sreedasyam A."/>
            <person name="Ando A."/>
            <person name="Song Q."/>
            <person name="De Santiago L.M."/>
            <person name="Hulse-Kemp A.M."/>
            <person name="Ding M."/>
            <person name="Ye W."/>
            <person name="Kirkbride R.C."/>
            <person name="Jenkins J."/>
            <person name="Plott C."/>
            <person name="Lovell J."/>
            <person name="Lin Y.M."/>
            <person name="Vaughn R."/>
            <person name="Liu B."/>
            <person name="Simpson S."/>
            <person name="Scheffler B.E."/>
            <person name="Wen L."/>
            <person name="Saski C.A."/>
            <person name="Grover C.E."/>
            <person name="Hu G."/>
            <person name="Conover J.L."/>
            <person name="Carlson J.W."/>
            <person name="Shu S."/>
            <person name="Boston L.B."/>
            <person name="Williams M."/>
            <person name="Peterson D.G."/>
            <person name="McGee K."/>
            <person name="Jones D.C."/>
            <person name="Wendel J.F."/>
            <person name="Stelly D.M."/>
            <person name="Grimwood J."/>
            <person name="Schmutz J."/>
        </authorList>
    </citation>
    <scope>NUCLEOTIDE SEQUENCE [LARGE SCALE GENOMIC DNA]</scope>
    <source>
        <strain evidence="8">cv. TM-1</strain>
    </source>
</reference>
<dbReference type="AlphaFoldDB" id="A0A1U8HT76"/>
<keyword evidence="8" id="KW-1185">Reference proteome</keyword>
<dbReference type="OrthoDB" id="1917746at2759"/>
<dbReference type="STRING" id="3635.A0A1U8HT76"/>
<organism evidence="8 9">
    <name type="scientific">Gossypium hirsutum</name>
    <name type="common">Upland cotton</name>
    <name type="synonym">Gossypium mexicanum</name>
    <dbReference type="NCBI Taxonomy" id="3635"/>
    <lineage>
        <taxon>Eukaryota</taxon>
        <taxon>Viridiplantae</taxon>
        <taxon>Streptophyta</taxon>
        <taxon>Embryophyta</taxon>
        <taxon>Tracheophyta</taxon>
        <taxon>Spermatophyta</taxon>
        <taxon>Magnoliopsida</taxon>
        <taxon>eudicotyledons</taxon>
        <taxon>Gunneridae</taxon>
        <taxon>Pentapetalae</taxon>
        <taxon>rosids</taxon>
        <taxon>malvids</taxon>
        <taxon>Malvales</taxon>
        <taxon>Malvaceae</taxon>
        <taxon>Malvoideae</taxon>
        <taxon>Gossypium</taxon>
    </lineage>
</organism>
<evidence type="ECO:0000256" key="2">
    <source>
        <dbReference type="ARBA" id="ARBA00022692"/>
    </source>
</evidence>
<accession>A0A1U8HT76</accession>
<dbReference type="Pfam" id="PF03168">
    <property type="entry name" value="LEA_2"/>
    <property type="match status" value="1"/>
</dbReference>
<feature type="transmembrane region" description="Helical" evidence="6">
    <location>
        <begin position="65"/>
        <end position="91"/>
    </location>
</feature>
<feature type="domain" description="Late embryogenesis abundant protein LEA-2 subgroup" evidence="7">
    <location>
        <begin position="124"/>
        <end position="227"/>
    </location>
</feature>
<evidence type="ECO:0000256" key="3">
    <source>
        <dbReference type="ARBA" id="ARBA00022989"/>
    </source>
</evidence>
<keyword evidence="3 6" id="KW-1133">Transmembrane helix</keyword>
<dbReference type="PANTHER" id="PTHR31234">
    <property type="entry name" value="LATE EMBRYOGENESIS ABUNDANT (LEA) HYDROXYPROLINE-RICH GLYCOPROTEIN FAMILY"/>
    <property type="match status" value="1"/>
</dbReference>